<protein>
    <recommendedName>
        <fullName evidence="2">ATP-NAD kinase</fullName>
    </recommendedName>
</protein>
<evidence type="ECO:0000313" key="1">
    <source>
        <dbReference type="EMBL" id="SVB58506.1"/>
    </source>
</evidence>
<evidence type="ECO:0008006" key="2">
    <source>
        <dbReference type="Google" id="ProtNLM"/>
    </source>
</evidence>
<gene>
    <name evidence="1" type="ORF">METZ01_LOCUS211360</name>
</gene>
<dbReference type="EMBL" id="UINC01048226">
    <property type="protein sequence ID" value="SVB58506.1"/>
    <property type="molecule type" value="Genomic_DNA"/>
</dbReference>
<feature type="non-terminal residue" evidence="1">
    <location>
        <position position="212"/>
    </location>
</feature>
<dbReference type="InterPro" id="IPR002504">
    <property type="entry name" value="NADK"/>
</dbReference>
<dbReference type="Gene3D" id="3.40.50.10330">
    <property type="entry name" value="Probable inorganic polyphosphate/atp-NAD kinase, domain 1"/>
    <property type="match status" value="1"/>
</dbReference>
<reference evidence="1" key="1">
    <citation type="submission" date="2018-05" db="EMBL/GenBank/DDBJ databases">
        <authorList>
            <person name="Lanie J.A."/>
            <person name="Ng W.-L."/>
            <person name="Kazmierczak K.M."/>
            <person name="Andrzejewski T.M."/>
            <person name="Davidsen T.M."/>
            <person name="Wayne K.J."/>
            <person name="Tettelin H."/>
            <person name="Glass J.I."/>
            <person name="Rusch D."/>
            <person name="Podicherti R."/>
            <person name="Tsui H.-C.T."/>
            <person name="Winkler M.E."/>
        </authorList>
    </citation>
    <scope>NUCLEOTIDE SEQUENCE</scope>
</reference>
<dbReference type="PANTHER" id="PTHR40697">
    <property type="entry name" value="ACETOIN CATABOLISM PROTEIN X"/>
    <property type="match status" value="1"/>
</dbReference>
<dbReference type="InterPro" id="IPR039065">
    <property type="entry name" value="AcoX-like"/>
</dbReference>
<proteinExistence type="predicted"/>
<dbReference type="GO" id="GO:0003951">
    <property type="term" value="F:NAD+ kinase activity"/>
    <property type="evidence" value="ECO:0007669"/>
    <property type="project" value="InterPro"/>
</dbReference>
<dbReference type="AlphaFoldDB" id="A0A382F640"/>
<dbReference type="Pfam" id="PF01513">
    <property type="entry name" value="NAD_kinase"/>
    <property type="match status" value="1"/>
</dbReference>
<accession>A0A382F640</accession>
<sequence>MALVGIIANPAASKDIRRLVAQGRVVPDWEKVNIVRRVMLGLQSVGVTRVLAMSDSSNLVRRASDDPNLDMELDFVVMPTFYSEGDTVRAAASMAEQGVDCLVTLGGDGTNRAVVVGTRKLPIMAISTGTNNVFPSMVEGTLAGLAAGLVADGKLDLAEVSVSSKTMNVYVDGELKDIALIDVALSKERFVATRAIWDIGTLYEVFLTRAEP</sequence>
<dbReference type="InterPro" id="IPR017438">
    <property type="entry name" value="ATP-NAD_kinase_N"/>
</dbReference>
<name>A0A382F640_9ZZZZ</name>
<organism evidence="1">
    <name type="scientific">marine metagenome</name>
    <dbReference type="NCBI Taxonomy" id="408172"/>
    <lineage>
        <taxon>unclassified sequences</taxon>
        <taxon>metagenomes</taxon>
        <taxon>ecological metagenomes</taxon>
    </lineage>
</organism>
<dbReference type="InterPro" id="IPR016064">
    <property type="entry name" value="NAD/diacylglycerol_kinase_sf"/>
</dbReference>
<dbReference type="GO" id="GO:0006741">
    <property type="term" value="P:NADP+ biosynthetic process"/>
    <property type="evidence" value="ECO:0007669"/>
    <property type="project" value="InterPro"/>
</dbReference>
<dbReference type="SUPFAM" id="SSF111331">
    <property type="entry name" value="NAD kinase/diacylglycerol kinase-like"/>
    <property type="match status" value="1"/>
</dbReference>
<dbReference type="PANTHER" id="PTHR40697:SF3">
    <property type="entry name" value="ACETOIN CATABOLISM PROTEIN X"/>
    <property type="match status" value="1"/>
</dbReference>